<sequence>MDDLADRPSQEAVFLSATGEIDRLRQKFSARSIVAWQVGTQGSKVDPNVFADDVRSAFRIRRSDIQITKFHPKDFFITCASQSDRDAILRQPRLATKSGRVYLFRPWEEGLHGVPACFRFRARVCIEGLPMHARTDEAVAKIIGRKCSVHYVEEYSHRRNYNRTFDLWIWTDAPKFIPRSSSFSLTNADEEGLPIDIPLPDLEPHHNPPPEEPKEGWTYNVLIHIDTLEDLHCKLARAYDYQYGAEDDGPELLIFSQGQVLDMLEKHLDPMLHEATIQHSMYSPVFIPSSAQEIVVGAATEMPPGARNLNELVAGLSTPVQAAHLPTPDVSSRRPCRNKVILHSPQRHSERLACKRRFGTKIENFAQEILAKNFGFLNDQNPF</sequence>
<protein>
    <submittedName>
        <fullName evidence="1">Uncharacterized protein</fullName>
    </submittedName>
</protein>
<reference evidence="1" key="1">
    <citation type="journal article" date="2005" name="PLoS Biol.">
        <title>The genomes of Oryza sativa: a history of duplications.</title>
        <authorList>
            <person name="Yu J."/>
            <person name="Wang J."/>
            <person name="Lin W."/>
            <person name="Li S."/>
            <person name="Li H."/>
            <person name="Zhou J."/>
            <person name="Ni P."/>
            <person name="Dong W."/>
            <person name="Hu S."/>
            <person name="Zeng C."/>
            <person name="Zhang J."/>
            <person name="Zhang Y."/>
            <person name="Li R."/>
            <person name="Xu Z."/>
            <person name="Li S."/>
            <person name="Li X."/>
            <person name="Zheng H."/>
            <person name="Cong L."/>
            <person name="Lin L."/>
            <person name="Yin J."/>
            <person name="Geng J."/>
            <person name="Li G."/>
            <person name="Shi J."/>
            <person name="Liu J."/>
            <person name="Lv H."/>
            <person name="Li J."/>
            <person name="Wang J."/>
            <person name="Deng Y."/>
            <person name="Ran L."/>
            <person name="Shi X."/>
            <person name="Wang X."/>
            <person name="Wu Q."/>
            <person name="Li C."/>
            <person name="Ren X."/>
            <person name="Wang J."/>
            <person name="Wang X."/>
            <person name="Li D."/>
            <person name="Liu D."/>
            <person name="Zhang X."/>
            <person name="Ji Z."/>
            <person name="Zhao W."/>
            <person name="Sun Y."/>
            <person name="Zhang Z."/>
            <person name="Bao J."/>
            <person name="Han Y."/>
            <person name="Dong L."/>
            <person name="Ji J."/>
            <person name="Chen P."/>
            <person name="Wu S."/>
            <person name="Liu J."/>
            <person name="Xiao Y."/>
            <person name="Bu D."/>
            <person name="Tan J."/>
            <person name="Yang L."/>
            <person name="Ye C."/>
            <person name="Zhang J."/>
            <person name="Xu J."/>
            <person name="Zhou Y."/>
            <person name="Yu Y."/>
            <person name="Zhang B."/>
            <person name="Zhuang S."/>
            <person name="Wei H."/>
            <person name="Liu B."/>
            <person name="Lei M."/>
            <person name="Yu H."/>
            <person name="Li Y."/>
            <person name="Xu H."/>
            <person name="Wei S."/>
            <person name="He X."/>
            <person name="Fang L."/>
            <person name="Zhang Z."/>
            <person name="Zhang Y."/>
            <person name="Huang X."/>
            <person name="Su Z."/>
            <person name="Tong W."/>
            <person name="Li J."/>
            <person name="Tong Z."/>
            <person name="Li S."/>
            <person name="Ye J."/>
            <person name="Wang L."/>
            <person name="Fang L."/>
            <person name="Lei T."/>
            <person name="Chen C."/>
            <person name="Chen H."/>
            <person name="Xu Z."/>
            <person name="Li H."/>
            <person name="Huang H."/>
            <person name="Zhang F."/>
            <person name="Xu H."/>
            <person name="Li N."/>
            <person name="Zhao C."/>
            <person name="Li S."/>
            <person name="Dong L."/>
            <person name="Huang Y."/>
            <person name="Li L."/>
            <person name="Xi Y."/>
            <person name="Qi Q."/>
            <person name="Li W."/>
            <person name="Zhang B."/>
            <person name="Hu W."/>
            <person name="Zhang Y."/>
            <person name="Tian X."/>
            <person name="Jiao Y."/>
            <person name="Liang X."/>
            <person name="Jin J."/>
            <person name="Gao L."/>
            <person name="Zheng W."/>
            <person name="Hao B."/>
            <person name="Liu S."/>
            <person name="Wang W."/>
            <person name="Yuan L."/>
            <person name="Cao M."/>
            <person name="McDermott J."/>
            <person name="Samudrala R."/>
            <person name="Wang J."/>
            <person name="Wong G.K."/>
            <person name="Yang H."/>
        </authorList>
    </citation>
    <scope>NUCLEOTIDE SEQUENCE [LARGE SCALE GENOMIC DNA]</scope>
</reference>
<name>B9FTC1_ORYSJ</name>
<accession>B9FTC1</accession>
<gene>
    <name evidence="1" type="ORF">OsJ_21377</name>
</gene>
<evidence type="ECO:0000313" key="1">
    <source>
        <dbReference type="EMBL" id="EEE65732.1"/>
    </source>
</evidence>
<reference evidence="1" key="2">
    <citation type="submission" date="2008-12" db="EMBL/GenBank/DDBJ databases">
        <title>Improved gene annotation of the rice (Oryza sativa) genomes.</title>
        <authorList>
            <person name="Wang J."/>
            <person name="Li R."/>
            <person name="Fan W."/>
            <person name="Huang Q."/>
            <person name="Zhang J."/>
            <person name="Zhou Y."/>
            <person name="Hu Y."/>
            <person name="Zi S."/>
            <person name="Li J."/>
            <person name="Ni P."/>
            <person name="Zheng H."/>
            <person name="Zhang Y."/>
            <person name="Zhao M."/>
            <person name="Hao Q."/>
            <person name="McDermott J."/>
            <person name="Samudrala R."/>
            <person name="Kristiansen K."/>
            <person name="Wong G.K.-S."/>
        </authorList>
    </citation>
    <scope>NUCLEOTIDE SEQUENCE</scope>
</reference>
<proteinExistence type="predicted"/>
<dbReference type="PANTHER" id="PTHR33087">
    <property type="entry name" value="OS07G0539200 PROTEIN"/>
    <property type="match status" value="1"/>
</dbReference>
<organism evidence="1">
    <name type="scientific">Oryza sativa subsp. japonica</name>
    <name type="common">Rice</name>
    <dbReference type="NCBI Taxonomy" id="39947"/>
    <lineage>
        <taxon>Eukaryota</taxon>
        <taxon>Viridiplantae</taxon>
        <taxon>Streptophyta</taxon>
        <taxon>Embryophyta</taxon>
        <taxon>Tracheophyta</taxon>
        <taxon>Spermatophyta</taxon>
        <taxon>Magnoliopsida</taxon>
        <taxon>Liliopsida</taxon>
        <taxon>Poales</taxon>
        <taxon>Poaceae</taxon>
        <taxon>BOP clade</taxon>
        <taxon>Oryzoideae</taxon>
        <taxon>Oryzeae</taxon>
        <taxon>Oryzinae</taxon>
        <taxon>Oryza</taxon>
        <taxon>Oryza sativa</taxon>
    </lineage>
</organism>
<dbReference type="InterPro" id="IPR053253">
    <property type="entry name" value="Sex_diff_modulator"/>
</dbReference>
<dbReference type="Proteomes" id="UP000007752">
    <property type="component" value="Chromosome 6"/>
</dbReference>
<dbReference type="PANTHER" id="PTHR33087:SF31">
    <property type="entry name" value="OS06G0482850 PROTEIN"/>
    <property type="match status" value="1"/>
</dbReference>
<dbReference type="EMBL" id="CM000143">
    <property type="protein sequence ID" value="EEE65732.1"/>
    <property type="molecule type" value="Genomic_DNA"/>
</dbReference>
<dbReference type="AlphaFoldDB" id="B9FTC1"/>